<keyword evidence="3" id="KW-1185">Reference proteome</keyword>
<reference evidence="2" key="1">
    <citation type="submission" date="2021-01" db="EMBL/GenBank/DDBJ databases">
        <title>A chromosome-scale assembly of European eel, Anguilla anguilla.</title>
        <authorList>
            <person name="Henkel C."/>
            <person name="Jong-Raadsen S.A."/>
            <person name="Dufour S."/>
            <person name="Weltzien F.-A."/>
            <person name="Palstra A.P."/>
            <person name="Pelster B."/>
            <person name="Spaink H.P."/>
            <person name="Van Den Thillart G.E."/>
            <person name="Jansen H."/>
            <person name="Zahm M."/>
            <person name="Klopp C."/>
            <person name="Cedric C."/>
            <person name="Louis A."/>
            <person name="Berthelot C."/>
            <person name="Parey E."/>
            <person name="Roest Crollius H."/>
            <person name="Montfort J."/>
            <person name="Robinson-Rechavi M."/>
            <person name="Bucao C."/>
            <person name="Bouchez O."/>
            <person name="Gislard M."/>
            <person name="Lluch J."/>
            <person name="Milhes M."/>
            <person name="Lampietro C."/>
            <person name="Lopez Roques C."/>
            <person name="Donnadieu C."/>
            <person name="Braasch I."/>
            <person name="Desvignes T."/>
            <person name="Postlethwait J."/>
            <person name="Bobe J."/>
            <person name="Guiguen Y."/>
            <person name="Dirks R."/>
        </authorList>
    </citation>
    <scope>NUCLEOTIDE SEQUENCE</scope>
    <source>
        <strain evidence="2">Tag_6206</strain>
        <tissue evidence="2">Liver</tissue>
    </source>
</reference>
<dbReference type="AlphaFoldDB" id="A0A9D3LL53"/>
<evidence type="ECO:0000313" key="2">
    <source>
        <dbReference type="EMBL" id="KAG5833015.1"/>
    </source>
</evidence>
<gene>
    <name evidence="2" type="ORF">ANANG_G00297370</name>
</gene>
<name>A0A9D3LL53_ANGAN</name>
<feature type="compositionally biased region" description="Polar residues" evidence="1">
    <location>
        <begin position="15"/>
        <end position="25"/>
    </location>
</feature>
<sequence>MSPGDAHGPDWAPSALSQSQLTPSYRAQRGSGRPANHSSRLLITHSEGQGDRPIIAHLLIAHSEGQGDRPIITHLLIAHSEGQGDRPITAHLLIVHSEGQGDRPIRAHLLIVHSEGQADRPMAGLLTPCKPTPWQGLDTLGEG</sequence>
<protein>
    <submittedName>
        <fullName evidence="2">Uncharacterized protein</fullName>
    </submittedName>
</protein>
<dbReference type="Proteomes" id="UP001044222">
    <property type="component" value="Chromosome 17"/>
</dbReference>
<feature type="region of interest" description="Disordered" evidence="1">
    <location>
        <begin position="1"/>
        <end position="37"/>
    </location>
</feature>
<evidence type="ECO:0000313" key="3">
    <source>
        <dbReference type="Proteomes" id="UP001044222"/>
    </source>
</evidence>
<dbReference type="EMBL" id="JAFIRN010000017">
    <property type="protein sequence ID" value="KAG5833015.1"/>
    <property type="molecule type" value="Genomic_DNA"/>
</dbReference>
<comment type="caution">
    <text evidence="2">The sequence shown here is derived from an EMBL/GenBank/DDBJ whole genome shotgun (WGS) entry which is preliminary data.</text>
</comment>
<accession>A0A9D3LL53</accession>
<organism evidence="2 3">
    <name type="scientific">Anguilla anguilla</name>
    <name type="common">European freshwater eel</name>
    <name type="synonym">Muraena anguilla</name>
    <dbReference type="NCBI Taxonomy" id="7936"/>
    <lineage>
        <taxon>Eukaryota</taxon>
        <taxon>Metazoa</taxon>
        <taxon>Chordata</taxon>
        <taxon>Craniata</taxon>
        <taxon>Vertebrata</taxon>
        <taxon>Euteleostomi</taxon>
        <taxon>Actinopterygii</taxon>
        <taxon>Neopterygii</taxon>
        <taxon>Teleostei</taxon>
        <taxon>Anguilliformes</taxon>
        <taxon>Anguillidae</taxon>
        <taxon>Anguilla</taxon>
    </lineage>
</organism>
<evidence type="ECO:0000256" key="1">
    <source>
        <dbReference type="SAM" id="MobiDB-lite"/>
    </source>
</evidence>
<proteinExistence type="predicted"/>
<feature type="non-terminal residue" evidence="2">
    <location>
        <position position="143"/>
    </location>
</feature>